<feature type="domain" description="Beta-ketoacyl-[acyl-carrier-protein] synthase III C-terminal" evidence="6">
    <location>
        <begin position="221"/>
        <end position="308"/>
    </location>
</feature>
<dbReference type="InterPro" id="IPR020616">
    <property type="entry name" value="Thiolase_N"/>
</dbReference>
<dbReference type="PANTHER" id="PTHR34069:SF2">
    <property type="entry name" value="BETA-KETOACYL-[ACYL-CARRIER-PROTEIN] SYNTHASE III"/>
    <property type="match status" value="1"/>
</dbReference>
<dbReference type="GO" id="GO:0044550">
    <property type="term" value="P:secondary metabolite biosynthetic process"/>
    <property type="evidence" value="ECO:0007669"/>
    <property type="project" value="TreeGrafter"/>
</dbReference>
<dbReference type="InterPro" id="IPR016039">
    <property type="entry name" value="Thiolase-like"/>
</dbReference>
<evidence type="ECO:0000259" key="6">
    <source>
        <dbReference type="Pfam" id="PF08541"/>
    </source>
</evidence>
<dbReference type="AlphaFoldDB" id="A0A7C5QQS9"/>
<feature type="binding site" evidence="4">
    <location>
        <position position="154"/>
    </location>
    <ligand>
        <name>(3S)-3-hydroxy-3-methylglutaryl-CoA</name>
        <dbReference type="ChEBI" id="CHEBI:43074"/>
    </ligand>
</feature>
<dbReference type="SUPFAM" id="SSF53901">
    <property type="entry name" value="Thiolase-like"/>
    <property type="match status" value="1"/>
</dbReference>
<comment type="subunit">
    <text evidence="4">Interacts with acetoacetyl-CoA thiolase that catalyzes the precedent step in the pathway and with a DUF35 protein. The acetoacetyl-CoA thiolase/HMG-CoA synthase complex channels the intermediate via a fused CoA-binding site, which allows for efficient coupling of the endergonic thiolase reaction with the exergonic HMGCS reaction.</text>
</comment>
<dbReference type="PANTHER" id="PTHR34069">
    <property type="entry name" value="3-OXOACYL-[ACYL-CARRIER-PROTEIN] SYNTHASE 3"/>
    <property type="match status" value="1"/>
</dbReference>
<comment type="caution">
    <text evidence="4">Lacks conserved residue(s) required for the propagation of feature annotation.</text>
</comment>
<dbReference type="GO" id="GO:0004421">
    <property type="term" value="F:hydroxymethylglutaryl-CoA synthase activity"/>
    <property type="evidence" value="ECO:0007669"/>
    <property type="project" value="UniProtKB-EC"/>
</dbReference>
<comment type="pathway">
    <text evidence="4">Metabolic intermediate biosynthesis; (R)-mevalonate biosynthesis; (R)-mevalonate from acetyl-CoA: step 2/3.</text>
</comment>
<reference evidence="7" key="1">
    <citation type="journal article" date="2020" name="mSystems">
        <title>Genome- and Community-Level Interaction Insights into Carbon Utilization and Element Cycling Functions of Hydrothermarchaeota in Hydrothermal Sediment.</title>
        <authorList>
            <person name="Zhou Z."/>
            <person name="Liu Y."/>
            <person name="Xu W."/>
            <person name="Pan J."/>
            <person name="Luo Z.H."/>
            <person name="Li M."/>
        </authorList>
    </citation>
    <scope>NUCLEOTIDE SEQUENCE [LARGE SCALE GENOMIC DNA]</scope>
    <source>
        <strain evidence="7">SpSt-1056</strain>
    </source>
</reference>
<keyword evidence="1 4" id="KW-0808">Transferase</keyword>
<feature type="binding site" evidence="4">
    <location>
        <position position="299"/>
    </location>
    <ligand>
        <name>(3S)-3-hydroxy-3-methylglutaryl-CoA</name>
        <dbReference type="ChEBI" id="CHEBI:43074"/>
    </ligand>
</feature>
<name>A0A7C5QQS9_CALS0</name>
<evidence type="ECO:0000256" key="1">
    <source>
        <dbReference type="ARBA" id="ARBA00022679"/>
    </source>
</evidence>
<feature type="active site" description="Acyl-thioester intermediate" evidence="4">
    <location>
        <position position="113"/>
    </location>
</feature>
<evidence type="ECO:0000259" key="5">
    <source>
        <dbReference type="Pfam" id="PF00108"/>
    </source>
</evidence>
<feature type="binding site" evidence="4">
    <location>
        <position position="202"/>
    </location>
    <ligand>
        <name>CoA</name>
        <dbReference type="ChEBI" id="CHEBI:57287"/>
        <note>ligand shared with acetoacetyl-CoA thiolase</note>
    </ligand>
</feature>
<comment type="caution">
    <text evidence="7">The sequence shown here is derived from an EMBL/GenBank/DDBJ whole genome shotgun (WGS) entry which is preliminary data.</text>
</comment>
<dbReference type="HAMAP" id="MF_01409">
    <property type="entry name" value="HMG_CoA_synth_arch"/>
    <property type="match status" value="1"/>
</dbReference>
<evidence type="ECO:0000256" key="3">
    <source>
        <dbReference type="ARBA" id="ARBA00023315"/>
    </source>
</evidence>
<proteinExistence type="inferred from homology"/>
<comment type="catalytic activity">
    <reaction evidence="4">
        <text>acetoacetyl-CoA + acetyl-CoA + H2O = (3S)-3-hydroxy-3-methylglutaryl-CoA + CoA + H(+)</text>
        <dbReference type="Rhea" id="RHEA:10188"/>
        <dbReference type="ChEBI" id="CHEBI:15377"/>
        <dbReference type="ChEBI" id="CHEBI:15378"/>
        <dbReference type="ChEBI" id="CHEBI:43074"/>
        <dbReference type="ChEBI" id="CHEBI:57286"/>
        <dbReference type="ChEBI" id="CHEBI:57287"/>
        <dbReference type="ChEBI" id="CHEBI:57288"/>
        <dbReference type="EC" id="2.3.3.10"/>
    </reaction>
</comment>
<dbReference type="InterPro" id="IPR013747">
    <property type="entry name" value="ACP_syn_III_C"/>
</dbReference>
<sequence length="348" mass="37690">MPKINNAAIVGYGVYIPRYRIKAEELARVWGKSSSDLPVKEKAVAGLDEDTVTMSAEAARYALMRAGVDPSKVSAVHVGTESKPYAVKPSGTLVAEILGLSRHITSADLEFACKAGTEAIQMVTALVETGRIDYGLAIGADTAQGRPGDALEFTAASGAAAFLIGRADTGCIARFEYATSVVTDTPDFWRRSYERYPTHASRFTGEPAYFYHTLTAINTILNENGYSTDDIDYFVFHQPNVKFPLTVAKLLSIPYSKVSPGLVSDVVGNTYAACSMLGLAKVLDTASPGQRILMTSYGSGAGSDSFLLTVCDGIVEKRDKAPSFQQLLNRNKQIDYAIYLKYRDKIRV</sequence>
<dbReference type="Gene3D" id="3.40.47.10">
    <property type="match status" value="1"/>
</dbReference>
<dbReference type="GO" id="GO:0019287">
    <property type="term" value="P:isopentenyl diphosphate biosynthetic process, mevalonate pathway"/>
    <property type="evidence" value="ECO:0007669"/>
    <property type="project" value="UniProtKB-UniRule"/>
</dbReference>
<dbReference type="InterPro" id="IPR004656">
    <property type="entry name" value="HMG_CoA_Synthase"/>
</dbReference>
<dbReference type="NCBIfam" id="TIGR00748">
    <property type="entry name" value="HMG_CoA_syn_Arc"/>
    <property type="match status" value="1"/>
</dbReference>
<organism evidence="7">
    <name type="scientific">Caldiarchaeum subterraneum</name>
    <dbReference type="NCBI Taxonomy" id="311458"/>
    <lineage>
        <taxon>Archaea</taxon>
        <taxon>Nitrososphaerota</taxon>
        <taxon>Candidatus Caldarchaeales</taxon>
        <taxon>Candidatus Caldarchaeaceae</taxon>
        <taxon>Candidatus Caldarchaeum</taxon>
    </lineage>
</organism>
<feature type="binding site" evidence="4">
    <location>
        <position position="269"/>
    </location>
    <ligand>
        <name>(3S)-3-hydroxy-3-methylglutaryl-CoA</name>
        <dbReference type="ChEBI" id="CHEBI:43074"/>
    </ligand>
</feature>
<feature type="active site" description="Proton donor/acceptor" evidence="4">
    <location>
        <position position="237"/>
    </location>
</feature>
<feature type="active site" description="Proton donor/acceptor" evidence="4">
    <location>
        <position position="81"/>
    </location>
</feature>
<dbReference type="EC" id="2.3.3.10" evidence="4"/>
<keyword evidence="3 4" id="KW-0012">Acyltransferase</keyword>
<evidence type="ECO:0000313" key="7">
    <source>
        <dbReference type="EMBL" id="HHK68113.1"/>
    </source>
</evidence>
<accession>A0A7C5QQS9</accession>
<gene>
    <name evidence="7" type="ORF">ENM11_03030</name>
</gene>
<comment type="similarity">
    <text evidence="4">Belongs to the thiolase-like superfamily. Archaeal HMG-CoA synthase family.</text>
</comment>
<evidence type="ECO:0000256" key="4">
    <source>
        <dbReference type="HAMAP-Rule" id="MF_01409"/>
    </source>
</evidence>
<feature type="binding site" evidence="4">
    <location>
        <position position="204"/>
    </location>
    <ligand>
        <name>(3S)-3-hydroxy-3-methylglutaryl-CoA</name>
        <dbReference type="ChEBI" id="CHEBI:43074"/>
    </ligand>
</feature>
<protein>
    <recommendedName>
        <fullName evidence="4">Hydroxymethylglutaryl-CoA synthase</fullName>
        <shortName evidence="4">HMG-CoA synthase</shortName>
        <shortName evidence="4">HMGCS</shortName>
        <ecNumber evidence="4">2.3.3.10</ecNumber>
    </recommendedName>
</protein>
<comment type="function">
    <text evidence="4">Catalyzes the condensation of acetyl-CoA with acetoacetyl-CoA to form 3-hydroxy-3-methylglutaryl-CoA (HMG-CoA). Functions in the mevalonate (MVA) pathway leading to isopentenyl diphosphate (IPP), a key precursor for the biosynthesis of isoprenoid compounds that are building blocks of archaeal membrane lipids.</text>
</comment>
<dbReference type="Pfam" id="PF00108">
    <property type="entry name" value="Thiolase_N"/>
    <property type="match status" value="1"/>
</dbReference>
<keyword evidence="2 4" id="KW-0414">Isoprene biosynthesis</keyword>
<feature type="binding site" evidence="4">
    <location>
        <position position="237"/>
    </location>
    <ligand>
        <name>(3S)-3-hydroxy-3-methylglutaryl-CoA</name>
        <dbReference type="ChEBI" id="CHEBI:43074"/>
    </ligand>
</feature>
<feature type="binding site" evidence="4">
    <location>
        <position position="242"/>
    </location>
    <ligand>
        <name>CoA</name>
        <dbReference type="ChEBI" id="CHEBI:57287"/>
        <note>ligand shared with acetoacetyl-CoA thiolase</note>
    </ligand>
</feature>
<dbReference type="Pfam" id="PF08541">
    <property type="entry name" value="ACP_syn_III_C"/>
    <property type="match status" value="1"/>
</dbReference>
<dbReference type="GO" id="GO:0003985">
    <property type="term" value="F:acetyl-CoA C-acetyltransferase activity"/>
    <property type="evidence" value="ECO:0007669"/>
    <property type="project" value="UniProtKB-UniRule"/>
</dbReference>
<dbReference type="CDD" id="cd00827">
    <property type="entry name" value="init_cond_enzymes"/>
    <property type="match status" value="1"/>
</dbReference>
<feature type="domain" description="Thiolase N-terminal" evidence="5">
    <location>
        <begin position="50"/>
        <end position="141"/>
    </location>
</feature>
<dbReference type="EMBL" id="DRWN01000025">
    <property type="protein sequence ID" value="HHK68113.1"/>
    <property type="molecule type" value="Genomic_DNA"/>
</dbReference>
<evidence type="ECO:0000256" key="2">
    <source>
        <dbReference type="ARBA" id="ARBA00023229"/>
    </source>
</evidence>
<feature type="binding site" evidence="4">
    <location>
        <position position="113"/>
    </location>
    <ligand>
        <name>(3S)-3-hydroxy-3-methylglutaryl-CoA</name>
        <dbReference type="ChEBI" id="CHEBI:43074"/>
    </ligand>
</feature>
<dbReference type="NCBIfam" id="NF003274">
    <property type="entry name" value="PRK04262.1"/>
    <property type="match status" value="1"/>
</dbReference>